<accession>A0A4V2YV64</accession>
<dbReference type="PRINTS" id="PR00420">
    <property type="entry name" value="RNGMNOXGNASE"/>
</dbReference>
<proteinExistence type="predicted"/>
<reference evidence="4 5" key="1">
    <citation type="submission" date="2019-03" db="EMBL/GenBank/DDBJ databases">
        <title>Draft genome sequences of novel Actinobacteria.</title>
        <authorList>
            <person name="Sahin N."/>
            <person name="Ay H."/>
            <person name="Saygin H."/>
        </authorList>
    </citation>
    <scope>NUCLEOTIDE SEQUENCE [LARGE SCALE GENOMIC DNA]</scope>
    <source>
        <strain evidence="4 5">DSM 45941</strain>
    </source>
</reference>
<evidence type="ECO:0000313" key="5">
    <source>
        <dbReference type="Proteomes" id="UP000295578"/>
    </source>
</evidence>
<organism evidence="4 5">
    <name type="scientific">Actinomadura darangshiensis</name>
    <dbReference type="NCBI Taxonomy" id="705336"/>
    <lineage>
        <taxon>Bacteria</taxon>
        <taxon>Bacillati</taxon>
        <taxon>Actinomycetota</taxon>
        <taxon>Actinomycetes</taxon>
        <taxon>Streptosporangiales</taxon>
        <taxon>Thermomonosporaceae</taxon>
        <taxon>Actinomadura</taxon>
    </lineage>
</organism>
<dbReference type="RefSeq" id="WP_132199159.1">
    <property type="nucleotide sequence ID" value="NZ_SMKY01000094.1"/>
</dbReference>
<dbReference type="PANTHER" id="PTHR13789">
    <property type="entry name" value="MONOOXYGENASE"/>
    <property type="match status" value="1"/>
</dbReference>
<dbReference type="InterPro" id="IPR002938">
    <property type="entry name" value="FAD-bd"/>
</dbReference>
<name>A0A4V2YV64_9ACTN</name>
<dbReference type="Gene3D" id="3.50.50.60">
    <property type="entry name" value="FAD/NAD(P)-binding domain"/>
    <property type="match status" value="1"/>
</dbReference>
<dbReference type="AlphaFoldDB" id="A0A4V2YV64"/>
<dbReference type="EMBL" id="SMKY01000094">
    <property type="protein sequence ID" value="TDD80327.1"/>
    <property type="molecule type" value="Genomic_DNA"/>
</dbReference>
<dbReference type="PANTHER" id="PTHR13789:SF309">
    <property type="entry name" value="PUTATIVE (AFU_ORTHOLOGUE AFUA_6G14510)-RELATED"/>
    <property type="match status" value="1"/>
</dbReference>
<dbReference type="InterPro" id="IPR036188">
    <property type="entry name" value="FAD/NAD-bd_sf"/>
</dbReference>
<dbReference type="Pfam" id="PF01494">
    <property type="entry name" value="FAD_binding_3"/>
    <property type="match status" value="1"/>
</dbReference>
<keyword evidence="2" id="KW-0503">Monooxygenase</keyword>
<evidence type="ECO:0000313" key="4">
    <source>
        <dbReference type="EMBL" id="TDD80327.1"/>
    </source>
</evidence>
<sequence length="398" mass="41800">MAERLTATVIGGGIAGLASAAALVQAGWRVTVLERAPDFTEVGAGVAITRNGMAALAALGVDDRVRAAGHMTRTAGSQDRHGRWILRVPEVPVNEDPTSRLCAVHRQRLHAVLLRAAEAADLVNGARVTAVEPGAPAGAAARVTWTSPEGARTIESDLVVAADGVHSTARTCLFPGLRSEYGGATSWRAVIKDTEIIDDRYIAMWGPGIEFGALRISATDVYWYGYFVAPANTVFDDELAAAREMFAGWPTTVASTLAATEPGDLMRHDVYHLPKGLPAYTSGRVVMVGDAAHAILPTVGQGVASSLEDAACVGRLIAQPVAHGAPLAPAMAAYDLARRPRCRKIARQAVMMARIASHLGGGWRQPARNALLRLVPAGRLANSGFAAQLVGWTPPPAP</sequence>
<dbReference type="SUPFAM" id="SSF51905">
    <property type="entry name" value="FAD/NAD(P)-binding domain"/>
    <property type="match status" value="1"/>
</dbReference>
<comment type="caution">
    <text evidence="4">The sequence shown here is derived from an EMBL/GenBank/DDBJ whole genome shotgun (WGS) entry which is preliminary data.</text>
</comment>
<dbReference type="Proteomes" id="UP000295578">
    <property type="component" value="Unassembled WGS sequence"/>
</dbReference>
<keyword evidence="1" id="KW-0560">Oxidoreductase</keyword>
<evidence type="ECO:0000256" key="2">
    <source>
        <dbReference type="ARBA" id="ARBA00023033"/>
    </source>
</evidence>
<dbReference type="GO" id="GO:0071949">
    <property type="term" value="F:FAD binding"/>
    <property type="evidence" value="ECO:0007669"/>
    <property type="project" value="InterPro"/>
</dbReference>
<evidence type="ECO:0000256" key="1">
    <source>
        <dbReference type="ARBA" id="ARBA00023002"/>
    </source>
</evidence>
<protein>
    <submittedName>
        <fullName evidence="4">FAD-dependent oxidoreductase</fullName>
    </submittedName>
</protein>
<dbReference type="OrthoDB" id="9782160at2"/>
<evidence type="ECO:0000259" key="3">
    <source>
        <dbReference type="Pfam" id="PF01494"/>
    </source>
</evidence>
<feature type="domain" description="FAD-binding" evidence="3">
    <location>
        <begin position="6"/>
        <end position="348"/>
    </location>
</feature>
<gene>
    <name evidence="4" type="ORF">E1293_21075</name>
</gene>
<dbReference type="GO" id="GO:0004497">
    <property type="term" value="F:monooxygenase activity"/>
    <property type="evidence" value="ECO:0007669"/>
    <property type="project" value="UniProtKB-KW"/>
</dbReference>
<dbReference type="InterPro" id="IPR050493">
    <property type="entry name" value="FAD-dep_Monooxygenase_BioMet"/>
</dbReference>
<keyword evidence="5" id="KW-1185">Reference proteome</keyword>